<accession>A0A7R7ICA4</accession>
<dbReference type="CDD" id="cd00038">
    <property type="entry name" value="CAP_ED"/>
    <property type="match status" value="1"/>
</dbReference>
<keyword evidence="3" id="KW-1185">Reference proteome</keyword>
<dbReference type="EMBL" id="AP024169">
    <property type="protein sequence ID" value="BCN28748.1"/>
    <property type="molecule type" value="Genomic_DNA"/>
</dbReference>
<name>A0A7R7ICA4_9FIRM</name>
<reference evidence="2 3" key="1">
    <citation type="submission" date="2020-11" db="EMBL/GenBank/DDBJ databases">
        <title>Draft genome sequencing of a Lachnospiraceae strain isolated from anoxic soil subjected to BSD treatment.</title>
        <authorList>
            <person name="Uek A."/>
            <person name="Tonouchi A."/>
        </authorList>
    </citation>
    <scope>NUCLEOTIDE SEQUENCE [LARGE SCALE GENOMIC DNA]</scope>
    <source>
        <strain evidence="2 3">TB5</strain>
    </source>
</reference>
<evidence type="ECO:0000313" key="3">
    <source>
        <dbReference type="Proteomes" id="UP000595897"/>
    </source>
</evidence>
<dbReference type="Pfam" id="PF00027">
    <property type="entry name" value="cNMP_binding"/>
    <property type="match status" value="1"/>
</dbReference>
<dbReference type="InterPro" id="IPR014710">
    <property type="entry name" value="RmlC-like_jellyroll"/>
</dbReference>
<dbReference type="Proteomes" id="UP000595897">
    <property type="component" value="Chromosome"/>
</dbReference>
<dbReference type="SUPFAM" id="SSF51206">
    <property type="entry name" value="cAMP-binding domain-like"/>
    <property type="match status" value="1"/>
</dbReference>
<dbReference type="AlphaFoldDB" id="A0A7R7ICA4"/>
<dbReference type="KEGG" id="ahb:bsdtb5_00430"/>
<protein>
    <recommendedName>
        <fullName evidence="1">Cyclic nucleotide-binding domain-containing protein</fullName>
    </recommendedName>
</protein>
<evidence type="ECO:0000313" key="2">
    <source>
        <dbReference type="EMBL" id="BCN28748.1"/>
    </source>
</evidence>
<dbReference type="InterPro" id="IPR000595">
    <property type="entry name" value="cNMP-bd_dom"/>
</dbReference>
<dbReference type="Gene3D" id="2.60.120.10">
    <property type="entry name" value="Jelly Rolls"/>
    <property type="match status" value="1"/>
</dbReference>
<gene>
    <name evidence="2" type="ORF">bsdtb5_00430</name>
</gene>
<dbReference type="InterPro" id="IPR018490">
    <property type="entry name" value="cNMP-bd_dom_sf"/>
</dbReference>
<feature type="domain" description="Cyclic nucleotide-binding" evidence="1">
    <location>
        <begin position="12"/>
        <end position="87"/>
    </location>
</feature>
<organism evidence="2 3">
    <name type="scientific">Anaeromicropila herbilytica</name>
    <dbReference type="NCBI Taxonomy" id="2785025"/>
    <lineage>
        <taxon>Bacteria</taxon>
        <taxon>Bacillati</taxon>
        <taxon>Bacillota</taxon>
        <taxon>Clostridia</taxon>
        <taxon>Lachnospirales</taxon>
        <taxon>Lachnospiraceae</taxon>
        <taxon>Anaeromicropila</taxon>
    </lineage>
</organism>
<sequence>MGVNLNPLTVNQIPKGTIIYSENEQVTNVCLVVKGRVLIGNSGSKIIVGTGSFIGISDLYTGSTFNTYIAYEDVVLYAFPVSEIEDLEKIYYANKDYRGLAIGALSRYVAEYDRIYQALNKKKESLYNFITDTYARYIELGQQYGVSVLPIDNVDDLAKYESDFNYERNKIDYYQEYIKIPMDILKAFYATNVNVTTYQVEEQAVLISDIVSECVEMSLYIVHLFEILINSTEACLFKGVAKLAIDSSKDKGMNKELISMVDEIKEQIFSTEKLFIEKIYLKLNSYNEFMEEIYINLLSGVNNQEISSKMQMKYSEKDTTLASSEMENSLKQILDYSRIDQEEAEAYTKLINEFKNLRDKYSSEDTARMLRKRIAEKFYNIYERVFIRAYEEKNPIRIIDMFLNYGYMDEELISKEQSIELYFLKENNDEGLCNVYTMKDWLIQIYEKKKEPSKNEFDLDYVENLREIKKSTKLTPEQEKDYLENPRTRVNYEIMNMFRYNNRLVNGQMSIFVPILYEDGMAHDIGNAYLTAKKVNDAVAQLLKIDYSVFHRESLYYDEAKGIKKEYIMEAVYPDMILLPMYGQRSIMWQEITGKKRNTKGRFLLPAFIDGSLEDHLIRLFGQFRWELCRCIQGASWNDIKNKSLTSEYSDYIQFYRKNRDLSEDRKEKIKSQIQKGRHNTREIFVIDYEIWIKNESNGAVRLNKVAREIIANYCPFSLEIRNRIGKQPVFQEAIARFDRNQQKKIKELDLRLRALEKERIPIPDVLIETQKFYRDL</sequence>
<proteinExistence type="predicted"/>
<evidence type="ECO:0000259" key="1">
    <source>
        <dbReference type="Pfam" id="PF00027"/>
    </source>
</evidence>
<dbReference type="RefSeq" id="WP_271714058.1">
    <property type="nucleotide sequence ID" value="NZ_AP024169.1"/>
</dbReference>